<dbReference type="Proteomes" id="UP000000763">
    <property type="component" value="Chromosome 8"/>
</dbReference>
<gene>
    <name evidence="2" type="primary">P0705A05.132</name>
    <name evidence="3" type="ORF">OSJNBa0044E16.16</name>
</gene>
<reference evidence="4" key="3">
    <citation type="journal article" date="2005" name="Nature">
        <title>The map-based sequence of the rice genome.</title>
        <authorList>
            <consortium name="International rice genome sequencing project (IRGSP)"/>
            <person name="Matsumoto T."/>
            <person name="Wu J."/>
            <person name="Kanamori H."/>
            <person name="Katayose Y."/>
            <person name="Fujisawa M."/>
            <person name="Namiki N."/>
            <person name="Mizuno H."/>
            <person name="Yamamoto K."/>
            <person name="Antonio B.A."/>
            <person name="Baba T."/>
            <person name="Sakata K."/>
            <person name="Nagamura Y."/>
            <person name="Aoki H."/>
            <person name="Arikawa K."/>
            <person name="Arita K."/>
            <person name="Bito T."/>
            <person name="Chiden Y."/>
            <person name="Fujitsuka N."/>
            <person name="Fukunaka R."/>
            <person name="Hamada M."/>
            <person name="Harada C."/>
            <person name="Hayashi A."/>
            <person name="Hijishita S."/>
            <person name="Honda M."/>
            <person name="Hosokawa S."/>
            <person name="Ichikawa Y."/>
            <person name="Idonuma A."/>
            <person name="Iijima M."/>
            <person name="Ikeda M."/>
            <person name="Ikeno M."/>
            <person name="Ito K."/>
            <person name="Ito S."/>
            <person name="Ito T."/>
            <person name="Ito Y."/>
            <person name="Ito Y."/>
            <person name="Iwabuchi A."/>
            <person name="Kamiya K."/>
            <person name="Karasawa W."/>
            <person name="Kurita K."/>
            <person name="Katagiri S."/>
            <person name="Kikuta A."/>
            <person name="Kobayashi H."/>
            <person name="Kobayashi N."/>
            <person name="Machita K."/>
            <person name="Maehara T."/>
            <person name="Masukawa M."/>
            <person name="Mizubayashi T."/>
            <person name="Mukai Y."/>
            <person name="Nagasaki H."/>
            <person name="Nagata Y."/>
            <person name="Naito S."/>
            <person name="Nakashima M."/>
            <person name="Nakama Y."/>
            <person name="Nakamichi Y."/>
            <person name="Nakamura M."/>
            <person name="Meguro A."/>
            <person name="Negishi M."/>
            <person name="Ohta I."/>
            <person name="Ohta T."/>
            <person name="Okamoto M."/>
            <person name="Ono N."/>
            <person name="Saji S."/>
            <person name="Sakaguchi M."/>
            <person name="Sakai K."/>
            <person name="Shibata M."/>
            <person name="Shimokawa T."/>
            <person name="Song J."/>
            <person name="Takazaki Y."/>
            <person name="Terasawa K."/>
            <person name="Tsugane M."/>
            <person name="Tsuji K."/>
            <person name="Ueda S."/>
            <person name="Waki K."/>
            <person name="Yamagata H."/>
            <person name="Yamamoto M."/>
            <person name="Yamamoto S."/>
            <person name="Yamane H."/>
            <person name="Yoshiki S."/>
            <person name="Yoshihara R."/>
            <person name="Yukawa K."/>
            <person name="Zhong H."/>
            <person name="Yano M."/>
            <person name="Yuan Q."/>
            <person name="Ouyang S."/>
            <person name="Liu J."/>
            <person name="Jones K.M."/>
            <person name="Gansberger K."/>
            <person name="Moffat K."/>
            <person name="Hill J."/>
            <person name="Bera J."/>
            <person name="Fadrosh D."/>
            <person name="Jin S."/>
            <person name="Johri S."/>
            <person name="Kim M."/>
            <person name="Overton L."/>
            <person name="Reardon M."/>
            <person name="Tsitrin T."/>
            <person name="Vuong H."/>
            <person name="Weaver B."/>
            <person name="Ciecko A."/>
            <person name="Tallon L."/>
            <person name="Jackson J."/>
            <person name="Pai G."/>
            <person name="Aken S.V."/>
            <person name="Utterback T."/>
            <person name="Reidmuller S."/>
            <person name="Feldblyum T."/>
            <person name="Hsiao J."/>
            <person name="Zismann V."/>
            <person name="Iobst S."/>
            <person name="de Vazeille A.R."/>
            <person name="Buell C.R."/>
            <person name="Ying K."/>
            <person name="Li Y."/>
            <person name="Lu T."/>
            <person name="Huang Y."/>
            <person name="Zhao Q."/>
            <person name="Feng Q."/>
            <person name="Zhang L."/>
            <person name="Zhu J."/>
            <person name="Weng Q."/>
            <person name="Mu J."/>
            <person name="Lu Y."/>
            <person name="Fan D."/>
            <person name="Liu Y."/>
            <person name="Guan J."/>
            <person name="Zhang Y."/>
            <person name="Yu S."/>
            <person name="Liu X."/>
            <person name="Zhang Y."/>
            <person name="Hong G."/>
            <person name="Han B."/>
            <person name="Choisne N."/>
            <person name="Demange N."/>
            <person name="Orjeda G."/>
            <person name="Samain S."/>
            <person name="Cattolico L."/>
            <person name="Pelletier E."/>
            <person name="Couloux A."/>
            <person name="Segurens B."/>
            <person name="Wincker P."/>
            <person name="D'Hont A."/>
            <person name="Scarpelli C."/>
            <person name="Weissenbach J."/>
            <person name="Salanoubat M."/>
            <person name="Quetier F."/>
            <person name="Yu Y."/>
            <person name="Kim H.R."/>
            <person name="Rambo T."/>
            <person name="Currie J."/>
            <person name="Collura K."/>
            <person name="Luo M."/>
            <person name="Yang T."/>
            <person name="Ammiraju J.S.S."/>
            <person name="Engler F."/>
            <person name="Soderlund C."/>
            <person name="Wing R.A."/>
            <person name="Palmer L.E."/>
            <person name="de la Bastide M."/>
            <person name="Spiegel L."/>
            <person name="Nascimento L."/>
            <person name="Zutavern T."/>
            <person name="O'Shaughnessy A."/>
            <person name="Dike S."/>
            <person name="Dedhia N."/>
            <person name="Preston R."/>
            <person name="Balija V."/>
            <person name="McCombie W.R."/>
            <person name="Chow T."/>
            <person name="Chen H."/>
            <person name="Chung M."/>
            <person name="Chen C."/>
            <person name="Shaw J."/>
            <person name="Wu H."/>
            <person name="Hsiao K."/>
            <person name="Chao Y."/>
            <person name="Chu M."/>
            <person name="Cheng C."/>
            <person name="Hour A."/>
            <person name="Lee P."/>
            <person name="Lin S."/>
            <person name="Lin Y."/>
            <person name="Liou J."/>
            <person name="Liu S."/>
            <person name="Hsing Y."/>
            <person name="Raghuvanshi S."/>
            <person name="Mohanty A."/>
            <person name="Bharti A.K."/>
            <person name="Gaur A."/>
            <person name="Gupta V."/>
            <person name="Kumar D."/>
            <person name="Ravi V."/>
            <person name="Vij S."/>
            <person name="Kapur A."/>
            <person name="Khurana P."/>
            <person name="Khurana P."/>
            <person name="Khurana J.P."/>
            <person name="Tyagi A.K."/>
            <person name="Gaikwad K."/>
            <person name="Singh A."/>
            <person name="Dalal V."/>
            <person name="Srivastava S."/>
            <person name="Dixit A."/>
            <person name="Pal A.K."/>
            <person name="Ghazi I.A."/>
            <person name="Yadav M."/>
            <person name="Pandit A."/>
            <person name="Bhargava A."/>
            <person name="Sureshbabu K."/>
            <person name="Batra K."/>
            <person name="Sharma T.R."/>
            <person name="Mohapatra T."/>
            <person name="Singh N.K."/>
            <person name="Messing J."/>
            <person name="Nelson A.B."/>
            <person name="Fuks G."/>
            <person name="Kavchok S."/>
            <person name="Keizer G."/>
            <person name="Linton E."/>
            <person name="Llaca V."/>
            <person name="Song R."/>
            <person name="Tanyolac B."/>
            <person name="Young S."/>
            <person name="Ho-Il K."/>
            <person name="Hahn J.H."/>
            <person name="Sangsakoo G."/>
            <person name="Vanavichit A."/>
            <person name="de Mattos Luiz.A.T."/>
            <person name="Zimmer P.D."/>
            <person name="Malone G."/>
            <person name="Dellagostin O."/>
            <person name="de Oliveira A.C."/>
            <person name="Bevan M."/>
            <person name="Bancroft I."/>
            <person name="Minx P."/>
            <person name="Cordum H."/>
            <person name="Wilson R."/>
            <person name="Cheng Z."/>
            <person name="Jin W."/>
            <person name="Jiang J."/>
            <person name="Leong S.A."/>
            <person name="Iwama H."/>
            <person name="Gojobori T."/>
            <person name="Itoh T."/>
            <person name="Niimura Y."/>
            <person name="Fujii Y."/>
            <person name="Habara T."/>
            <person name="Sakai H."/>
            <person name="Sato Y."/>
            <person name="Wilson G."/>
            <person name="Kumar K."/>
            <person name="McCouch S."/>
            <person name="Juretic N."/>
            <person name="Hoen D."/>
            <person name="Wright S."/>
            <person name="Bruskiewich R."/>
            <person name="Bureau T."/>
            <person name="Miyao A."/>
            <person name="Hirochika H."/>
            <person name="Nishikawa T."/>
            <person name="Kadowaki K."/>
            <person name="Sugiura M."/>
            <person name="Burr B."/>
            <person name="Sasaki T."/>
        </authorList>
    </citation>
    <scope>NUCLEOTIDE SEQUENCE [LARGE SCALE GENOMIC DNA]</scope>
    <source>
        <strain evidence="4">cv. Nipponbare</strain>
    </source>
</reference>
<evidence type="ECO:0000256" key="1">
    <source>
        <dbReference type="SAM" id="MobiDB-lite"/>
    </source>
</evidence>
<dbReference type="EMBL" id="AP005411">
    <property type="protein sequence ID" value="BAD10330.1"/>
    <property type="molecule type" value="Genomic_DNA"/>
</dbReference>
<evidence type="ECO:0000313" key="3">
    <source>
        <dbReference type="EMBL" id="BAD10330.1"/>
    </source>
</evidence>
<feature type="region of interest" description="Disordered" evidence="1">
    <location>
        <begin position="1"/>
        <end position="29"/>
    </location>
</feature>
<proteinExistence type="predicted"/>
<sequence length="53" mass="5862">MRIGESKGRSGGTERGLRRGEAGCHAQKFNPNFQTILRIKSLSRTSQGTQNDK</sequence>
<reference evidence="2" key="1">
    <citation type="submission" date="2002-01" db="EMBL/GenBank/DDBJ databases">
        <title>Oryza sativa nipponbare(GA3) genomic DNA, chromosome 8, PAC clone:P0705A05.</title>
        <authorList>
            <person name="Sasaki T."/>
            <person name="Matsumoto T."/>
            <person name="Yamamoto K."/>
        </authorList>
    </citation>
    <scope>NUCLEOTIDE SEQUENCE</scope>
</reference>
<evidence type="ECO:0000313" key="2">
    <source>
        <dbReference type="EMBL" id="BAC56008.1"/>
    </source>
</evidence>
<reference evidence="4" key="4">
    <citation type="journal article" date="2008" name="Nucleic Acids Res.">
        <title>The rice annotation project database (RAP-DB): 2008 update.</title>
        <authorList>
            <consortium name="The rice annotation project (RAP)"/>
        </authorList>
    </citation>
    <scope>GENOME REANNOTATION</scope>
    <source>
        <strain evidence="4">cv. Nipponbare</strain>
    </source>
</reference>
<evidence type="ECO:0000313" key="4">
    <source>
        <dbReference type="Proteomes" id="UP000000763"/>
    </source>
</evidence>
<protein>
    <submittedName>
        <fullName evidence="2">Uncharacterized protein</fullName>
    </submittedName>
</protein>
<reference evidence="3" key="2">
    <citation type="submission" date="2002-06" db="EMBL/GenBank/DDBJ databases">
        <title>Oryza sativa nipponbare(GA3) genomic DNA, chromosome 8, BAC clone:OSJNBa0044E16.</title>
        <authorList>
            <person name="Sasaki T."/>
            <person name="Matsumoto T."/>
            <person name="Katayose Y."/>
        </authorList>
    </citation>
    <scope>NUCLEOTIDE SEQUENCE</scope>
</reference>
<name>Q84Z98_ORYSJ</name>
<dbReference type="EMBL" id="AP004623">
    <property type="protein sequence ID" value="BAC56008.1"/>
    <property type="molecule type" value="Genomic_DNA"/>
</dbReference>
<dbReference type="AlphaFoldDB" id="Q84Z98"/>
<accession>Q84Z98</accession>
<organism evidence="2 4">
    <name type="scientific">Oryza sativa subsp. japonica</name>
    <name type="common">Rice</name>
    <dbReference type="NCBI Taxonomy" id="39947"/>
    <lineage>
        <taxon>Eukaryota</taxon>
        <taxon>Viridiplantae</taxon>
        <taxon>Streptophyta</taxon>
        <taxon>Embryophyta</taxon>
        <taxon>Tracheophyta</taxon>
        <taxon>Spermatophyta</taxon>
        <taxon>Magnoliopsida</taxon>
        <taxon>Liliopsida</taxon>
        <taxon>Poales</taxon>
        <taxon>Poaceae</taxon>
        <taxon>BOP clade</taxon>
        <taxon>Oryzoideae</taxon>
        <taxon>Oryzeae</taxon>
        <taxon>Oryzinae</taxon>
        <taxon>Oryza</taxon>
        <taxon>Oryza sativa</taxon>
    </lineage>
</organism>